<proteinExistence type="predicted"/>
<organism evidence="1 2">
    <name type="scientific">Acrocarpospora corrugata</name>
    <dbReference type="NCBI Taxonomy" id="35763"/>
    <lineage>
        <taxon>Bacteria</taxon>
        <taxon>Bacillati</taxon>
        <taxon>Actinomycetota</taxon>
        <taxon>Actinomycetes</taxon>
        <taxon>Streptosporangiales</taxon>
        <taxon>Streptosporangiaceae</taxon>
        <taxon>Acrocarpospora</taxon>
    </lineage>
</organism>
<name>A0A5M3WFU0_9ACTN</name>
<dbReference type="Proteomes" id="UP000334990">
    <property type="component" value="Unassembled WGS sequence"/>
</dbReference>
<evidence type="ECO:0000313" key="2">
    <source>
        <dbReference type="Proteomes" id="UP000334990"/>
    </source>
</evidence>
<gene>
    <name evidence="1" type="ORF">Acor_80100</name>
</gene>
<sequence>MVNESWDFGPASIDCGNTTWEDNKLVTIDDGYNVTAVVGPLECPT</sequence>
<comment type="caution">
    <text evidence="1">The sequence shown here is derived from an EMBL/GenBank/DDBJ whole genome shotgun (WGS) entry which is preliminary data.</text>
</comment>
<reference evidence="1 2" key="1">
    <citation type="submission" date="2019-10" db="EMBL/GenBank/DDBJ databases">
        <title>Whole genome shotgun sequence of Acrocarpospora corrugata NBRC 13972.</title>
        <authorList>
            <person name="Ichikawa N."/>
            <person name="Kimura A."/>
            <person name="Kitahashi Y."/>
            <person name="Komaki H."/>
            <person name="Oguchi A."/>
        </authorList>
    </citation>
    <scope>NUCLEOTIDE SEQUENCE [LARGE SCALE GENOMIC DNA]</scope>
    <source>
        <strain evidence="1 2">NBRC 13972</strain>
    </source>
</reference>
<protein>
    <submittedName>
        <fullName evidence="1">Uncharacterized protein</fullName>
    </submittedName>
</protein>
<dbReference type="AlphaFoldDB" id="A0A5M3WFU0"/>
<accession>A0A5M3WFU0</accession>
<keyword evidence="2" id="KW-1185">Reference proteome</keyword>
<evidence type="ECO:0000313" key="1">
    <source>
        <dbReference type="EMBL" id="GES05941.1"/>
    </source>
</evidence>
<dbReference type="EMBL" id="BLAD01000120">
    <property type="protein sequence ID" value="GES05941.1"/>
    <property type="molecule type" value="Genomic_DNA"/>
</dbReference>